<gene>
    <name evidence="12" type="primary">106084577</name>
</gene>
<feature type="domain" description="C2H2-type" evidence="10">
    <location>
        <begin position="429"/>
        <end position="457"/>
    </location>
</feature>
<dbReference type="OrthoDB" id="8002153at2759"/>
<feature type="domain" description="C2H2-type" evidence="10">
    <location>
        <begin position="285"/>
        <end position="313"/>
    </location>
</feature>
<feature type="domain" description="C2H2-type" evidence="10">
    <location>
        <begin position="528"/>
        <end position="556"/>
    </location>
</feature>
<dbReference type="SMART" id="SM00355">
    <property type="entry name" value="ZnF_C2H2"/>
    <property type="match status" value="8"/>
</dbReference>
<feature type="region of interest" description="Disordered" evidence="9">
    <location>
        <begin position="167"/>
        <end position="199"/>
    </location>
</feature>
<evidence type="ECO:0000256" key="8">
    <source>
        <dbReference type="PROSITE-ProRule" id="PRU01263"/>
    </source>
</evidence>
<keyword evidence="2 8" id="KW-0479">Metal-binding</keyword>
<dbReference type="Gene3D" id="3.40.1800.20">
    <property type="match status" value="1"/>
</dbReference>
<accession>A0A1I8P456</accession>
<feature type="binding site" evidence="8">
    <location>
        <position position="14"/>
    </location>
    <ligand>
        <name>Zn(2+)</name>
        <dbReference type="ChEBI" id="CHEBI:29105"/>
    </ligand>
</feature>
<dbReference type="AlphaFoldDB" id="A0A1I8P456"/>
<keyword evidence="13" id="KW-1185">Reference proteome</keyword>
<proteinExistence type="predicted"/>
<feature type="domain" description="C2H2-type" evidence="10">
    <location>
        <begin position="355"/>
        <end position="382"/>
    </location>
</feature>
<dbReference type="InterPro" id="IPR012934">
    <property type="entry name" value="Znf_AD"/>
</dbReference>
<feature type="domain" description="C2H2-type" evidence="10">
    <location>
        <begin position="383"/>
        <end position="411"/>
    </location>
</feature>
<evidence type="ECO:0000313" key="12">
    <source>
        <dbReference type="EnsemblMetazoa" id="SCAU004649-PA"/>
    </source>
</evidence>
<dbReference type="Pfam" id="PF07776">
    <property type="entry name" value="zf-AD"/>
    <property type="match status" value="1"/>
</dbReference>
<evidence type="ECO:0000259" key="11">
    <source>
        <dbReference type="PROSITE" id="PS51915"/>
    </source>
</evidence>
<dbReference type="GO" id="GO:0008270">
    <property type="term" value="F:zinc ion binding"/>
    <property type="evidence" value="ECO:0007669"/>
    <property type="project" value="UniProtKB-UniRule"/>
</dbReference>
<dbReference type="InterPro" id="IPR036236">
    <property type="entry name" value="Znf_C2H2_sf"/>
</dbReference>
<evidence type="ECO:0000256" key="9">
    <source>
        <dbReference type="SAM" id="MobiDB-lite"/>
    </source>
</evidence>
<feature type="binding site" evidence="8">
    <location>
        <position position="60"/>
    </location>
    <ligand>
        <name>Zn(2+)</name>
        <dbReference type="ChEBI" id="CHEBI:29105"/>
    </ligand>
</feature>
<keyword evidence="4 7" id="KW-0863">Zinc-finger</keyword>
<dbReference type="PROSITE" id="PS51915">
    <property type="entry name" value="ZAD"/>
    <property type="match status" value="1"/>
</dbReference>
<dbReference type="Proteomes" id="UP000095300">
    <property type="component" value="Unassembled WGS sequence"/>
</dbReference>
<dbReference type="PANTHER" id="PTHR16515">
    <property type="entry name" value="PR DOMAIN ZINC FINGER PROTEIN"/>
    <property type="match status" value="1"/>
</dbReference>
<keyword evidence="3" id="KW-0677">Repeat</keyword>
<dbReference type="STRING" id="35570.A0A1I8P456"/>
<sequence length="677" mass="78911">MLRQPPPSDYCRLCVKSCNDYQHSLYDETGQANANHDLVSKYFTNTMLNIAWEKRLQYICGKCWQNISEFHKFQESVIEAQRGLHLKEVGNVNFKPEENINQHEIQLELHNAQKFSVSTEDLMKPTALTFDIKTEEPLDLYSDYDGMSSQGLEQLTDEEISRLSFMSSREENTSLQNDDESNEDCSSNDDLPLSSLRQNKSNSSVKKVFASKKSVEEFDTLVALWRSSLKCEICHRLVASYSQLKEHFSKNHAPEGCYLMCCQLRLETRYDIDRHIRYHNAPQHLKCEACCKAFRIRAYLKHHQRKVHTSKGKDENAKDTKKLEGKYSCCNCSKTFGTHKQLAQHNRYVHKPKNFECKFCEKPFVRRDALLEHMASHTGEKTHACSFCSKSFTWRSSFCQHMKKYHPHECSKVQRETRHLASNTGEKAHACSFCPKAFTCRANFRQHMRACHPQEWNEIQGRSQGGTHKGHRREIRGENIVYVCTYCSKEYEKLNAIYKHVRRCQGDDRPIQAKKGYRRETWGEHKVYVCIFCSKEYEKWTHMHYHLYKYHRNEEALAKQPPKISEPPMSAEQQQPIHSRRTRISQVSGIIAPTKTTDVTNKTPDREDKEGDTKMASIEGKQLEEANAAKINVKTERFSADTNVLENEEINENDMSPVLKDATWESEEFIKSEKAFI</sequence>
<protein>
    <recommendedName>
        <fullName evidence="14">Transcription factor grauzone</fullName>
    </recommendedName>
</protein>
<dbReference type="Gene3D" id="3.30.160.60">
    <property type="entry name" value="Classic Zinc Finger"/>
    <property type="match status" value="5"/>
</dbReference>
<evidence type="ECO:0000313" key="13">
    <source>
        <dbReference type="Proteomes" id="UP000095300"/>
    </source>
</evidence>
<reference evidence="12" key="1">
    <citation type="submission" date="2020-05" db="UniProtKB">
        <authorList>
            <consortium name="EnsemblMetazoa"/>
        </authorList>
    </citation>
    <scope>IDENTIFICATION</scope>
    <source>
        <strain evidence="12">USDA</strain>
    </source>
</reference>
<evidence type="ECO:0000256" key="2">
    <source>
        <dbReference type="ARBA" id="ARBA00022723"/>
    </source>
</evidence>
<comment type="subcellular location">
    <subcellularLocation>
        <location evidence="1">Nucleus</location>
    </subcellularLocation>
</comment>
<feature type="region of interest" description="Disordered" evidence="9">
    <location>
        <begin position="561"/>
        <end position="584"/>
    </location>
</feature>
<keyword evidence="5 8" id="KW-0862">Zinc</keyword>
<evidence type="ECO:0008006" key="14">
    <source>
        <dbReference type="Google" id="ProtNLM"/>
    </source>
</evidence>
<dbReference type="SUPFAM" id="SSF57667">
    <property type="entry name" value="beta-beta-alpha zinc fingers"/>
    <property type="match status" value="4"/>
</dbReference>
<feature type="domain" description="ZAD" evidence="11">
    <location>
        <begin position="9"/>
        <end position="87"/>
    </location>
</feature>
<feature type="domain" description="C2H2-type" evidence="10">
    <location>
        <begin position="327"/>
        <end position="355"/>
    </location>
</feature>
<evidence type="ECO:0000256" key="3">
    <source>
        <dbReference type="ARBA" id="ARBA00022737"/>
    </source>
</evidence>
<name>A0A1I8P456_STOCA</name>
<dbReference type="GO" id="GO:0005634">
    <property type="term" value="C:nucleus"/>
    <property type="evidence" value="ECO:0007669"/>
    <property type="project" value="UniProtKB-SubCell"/>
</dbReference>
<dbReference type="KEGG" id="scac:106084577"/>
<evidence type="ECO:0000256" key="1">
    <source>
        <dbReference type="ARBA" id="ARBA00004123"/>
    </source>
</evidence>
<dbReference type="PROSITE" id="PS00028">
    <property type="entry name" value="ZINC_FINGER_C2H2_1"/>
    <property type="match status" value="7"/>
</dbReference>
<feature type="compositionally biased region" description="Acidic residues" evidence="9">
    <location>
        <begin position="177"/>
        <end position="187"/>
    </location>
</feature>
<dbReference type="EnsemblMetazoa" id="SCAU004649-RA">
    <property type="protein sequence ID" value="SCAU004649-PA"/>
    <property type="gene ID" value="SCAU004649"/>
</dbReference>
<feature type="binding site" evidence="8">
    <location>
        <position position="11"/>
    </location>
    <ligand>
        <name>Zn(2+)</name>
        <dbReference type="ChEBI" id="CHEBI:29105"/>
    </ligand>
</feature>
<dbReference type="InterPro" id="IPR013087">
    <property type="entry name" value="Znf_C2H2_type"/>
</dbReference>
<dbReference type="PROSITE" id="PS50157">
    <property type="entry name" value="ZINC_FINGER_C2H2_2"/>
    <property type="match status" value="7"/>
</dbReference>
<evidence type="ECO:0000256" key="4">
    <source>
        <dbReference type="ARBA" id="ARBA00022771"/>
    </source>
</evidence>
<dbReference type="PANTHER" id="PTHR16515:SF66">
    <property type="entry name" value="C2H2-TYPE DOMAIN-CONTAINING PROTEIN"/>
    <property type="match status" value="1"/>
</dbReference>
<evidence type="ECO:0000256" key="7">
    <source>
        <dbReference type="PROSITE-ProRule" id="PRU00042"/>
    </source>
</evidence>
<dbReference type="InterPro" id="IPR050331">
    <property type="entry name" value="Zinc_finger"/>
</dbReference>
<dbReference type="VEuPathDB" id="VectorBase:SCAU004649"/>
<evidence type="ECO:0000259" key="10">
    <source>
        <dbReference type="PROSITE" id="PS50157"/>
    </source>
</evidence>
<keyword evidence="6" id="KW-0539">Nucleus</keyword>
<feature type="domain" description="C2H2-type" evidence="10">
    <location>
        <begin position="482"/>
        <end position="510"/>
    </location>
</feature>
<dbReference type="SUPFAM" id="SSF57716">
    <property type="entry name" value="Glucocorticoid receptor-like (DNA-binding domain)"/>
    <property type="match status" value="1"/>
</dbReference>
<evidence type="ECO:0000256" key="5">
    <source>
        <dbReference type="ARBA" id="ARBA00022833"/>
    </source>
</evidence>
<evidence type="ECO:0000256" key="6">
    <source>
        <dbReference type="ARBA" id="ARBA00023242"/>
    </source>
</evidence>
<feature type="binding site" evidence="8">
    <location>
        <position position="63"/>
    </location>
    <ligand>
        <name>Zn(2+)</name>
        <dbReference type="ChEBI" id="CHEBI:29105"/>
    </ligand>
</feature>
<dbReference type="SMART" id="SM00868">
    <property type="entry name" value="zf-AD"/>
    <property type="match status" value="1"/>
</dbReference>
<organism evidence="12 13">
    <name type="scientific">Stomoxys calcitrans</name>
    <name type="common">Stable fly</name>
    <name type="synonym">Conops calcitrans</name>
    <dbReference type="NCBI Taxonomy" id="35570"/>
    <lineage>
        <taxon>Eukaryota</taxon>
        <taxon>Metazoa</taxon>
        <taxon>Ecdysozoa</taxon>
        <taxon>Arthropoda</taxon>
        <taxon>Hexapoda</taxon>
        <taxon>Insecta</taxon>
        <taxon>Pterygota</taxon>
        <taxon>Neoptera</taxon>
        <taxon>Endopterygota</taxon>
        <taxon>Diptera</taxon>
        <taxon>Brachycera</taxon>
        <taxon>Muscomorpha</taxon>
        <taxon>Muscoidea</taxon>
        <taxon>Muscidae</taxon>
        <taxon>Stomoxys</taxon>
    </lineage>
</organism>
<dbReference type="FunFam" id="3.30.160.60:FF:000446">
    <property type="entry name" value="Zinc finger protein"/>
    <property type="match status" value="1"/>
</dbReference>
<dbReference type="GO" id="GO:0010468">
    <property type="term" value="P:regulation of gene expression"/>
    <property type="evidence" value="ECO:0007669"/>
    <property type="project" value="TreeGrafter"/>
</dbReference>